<protein>
    <submittedName>
        <fullName evidence="2">Uncharacterized protein</fullName>
    </submittedName>
</protein>
<sequence>MPAPKRTHTQPFHNSPSSKRRGGEPPKISGISGSSILTTPTSCATSHKGISIKFTLSYVSDESVKYLAEFNKISIEDMMSRVLGKGLAQKNIVRNLEVVSLPTLPVAVKFWIQN</sequence>
<reference evidence="3" key="1">
    <citation type="submission" date="2011-07" db="EMBL/GenBank/DDBJ databases">
        <authorList>
            <consortium name="Caenorhabditis brenneri Sequencing and Analysis Consortium"/>
            <person name="Wilson R.K."/>
        </authorList>
    </citation>
    <scope>NUCLEOTIDE SEQUENCE [LARGE SCALE GENOMIC DNA]</scope>
    <source>
        <strain evidence="3">PB2801</strain>
    </source>
</reference>
<evidence type="ECO:0000313" key="2">
    <source>
        <dbReference type="EMBL" id="EGT32712.1"/>
    </source>
</evidence>
<proteinExistence type="predicted"/>
<name>G0NJW4_CAEBE</name>
<evidence type="ECO:0000256" key="1">
    <source>
        <dbReference type="SAM" id="MobiDB-lite"/>
    </source>
</evidence>
<dbReference type="Proteomes" id="UP000008068">
    <property type="component" value="Unassembled WGS sequence"/>
</dbReference>
<organism evidence="3">
    <name type="scientific">Caenorhabditis brenneri</name>
    <name type="common">Nematode worm</name>
    <dbReference type="NCBI Taxonomy" id="135651"/>
    <lineage>
        <taxon>Eukaryota</taxon>
        <taxon>Metazoa</taxon>
        <taxon>Ecdysozoa</taxon>
        <taxon>Nematoda</taxon>
        <taxon>Chromadorea</taxon>
        <taxon>Rhabditida</taxon>
        <taxon>Rhabditina</taxon>
        <taxon>Rhabditomorpha</taxon>
        <taxon>Rhabditoidea</taxon>
        <taxon>Rhabditidae</taxon>
        <taxon>Peloderinae</taxon>
        <taxon>Caenorhabditis</taxon>
    </lineage>
</organism>
<dbReference type="AlphaFoldDB" id="G0NJW4"/>
<dbReference type="EMBL" id="GL379897">
    <property type="protein sequence ID" value="EGT32712.1"/>
    <property type="molecule type" value="Genomic_DNA"/>
</dbReference>
<dbReference type="InParanoid" id="G0NJW4"/>
<dbReference type="HOGENOM" id="CLU_2123225_0_0_1"/>
<keyword evidence="3" id="KW-1185">Reference proteome</keyword>
<accession>G0NJW4</accession>
<feature type="region of interest" description="Disordered" evidence="1">
    <location>
        <begin position="1"/>
        <end position="43"/>
    </location>
</feature>
<evidence type="ECO:0000313" key="3">
    <source>
        <dbReference type="Proteomes" id="UP000008068"/>
    </source>
</evidence>
<gene>
    <name evidence="2" type="ORF">CAEBREN_12091</name>
</gene>
<feature type="compositionally biased region" description="Low complexity" evidence="1">
    <location>
        <begin position="25"/>
        <end position="42"/>
    </location>
</feature>